<organism evidence="1 2">
    <name type="scientific">Acinetobacter bereziniae LMG 1003 = CIP 70.12</name>
    <dbReference type="NCBI Taxonomy" id="981324"/>
    <lineage>
        <taxon>Bacteria</taxon>
        <taxon>Pseudomonadati</taxon>
        <taxon>Pseudomonadota</taxon>
        <taxon>Gammaproteobacteria</taxon>
        <taxon>Moraxellales</taxon>
        <taxon>Moraxellaceae</taxon>
        <taxon>Acinetobacter</taxon>
    </lineage>
</organism>
<gene>
    <name evidence="1" type="ORF">F938_01174</name>
</gene>
<proteinExistence type="predicted"/>
<dbReference type="HOGENOM" id="CLU_194558_0_0_6"/>
<keyword evidence="2" id="KW-1185">Reference proteome</keyword>
<dbReference type="InterPro" id="IPR019226">
    <property type="entry name" value="DUF2158"/>
</dbReference>
<evidence type="ECO:0000313" key="1">
    <source>
        <dbReference type="EMBL" id="ENV98320.1"/>
    </source>
</evidence>
<dbReference type="OrthoDB" id="1264301at2"/>
<name>N9F067_ACIBZ</name>
<dbReference type="GeneID" id="69461749"/>
<accession>N9F067</accession>
<protein>
    <recommendedName>
        <fullName evidence="3">DUF2158 domain-containing protein</fullName>
    </recommendedName>
</protein>
<dbReference type="Pfam" id="PF09926">
    <property type="entry name" value="DUF2158"/>
    <property type="match status" value="1"/>
</dbReference>
<evidence type="ECO:0000313" key="2">
    <source>
        <dbReference type="Proteomes" id="UP000013251"/>
    </source>
</evidence>
<dbReference type="RefSeq" id="WP_005030241.1">
    <property type="nucleotide sequence ID" value="NZ_KB849755.1"/>
</dbReference>
<dbReference type="AlphaFoldDB" id="N9F067"/>
<evidence type="ECO:0008006" key="3">
    <source>
        <dbReference type="Google" id="ProtNLM"/>
    </source>
</evidence>
<reference evidence="1 2" key="1">
    <citation type="submission" date="2013-02" db="EMBL/GenBank/DDBJ databases">
        <title>The Genome Sequence of Acinetobacter bereziniae CIP 70.12.</title>
        <authorList>
            <consortium name="The Broad Institute Genome Sequencing Platform"/>
            <consortium name="The Broad Institute Genome Sequencing Center for Infectious Disease"/>
            <person name="Cerqueira G."/>
            <person name="Feldgarden M."/>
            <person name="Courvalin P."/>
            <person name="Perichon B."/>
            <person name="Grillot-Courvalin C."/>
            <person name="Clermont D."/>
            <person name="Rocha E."/>
            <person name="Yoon E.-J."/>
            <person name="Nemec A."/>
            <person name="Walker B."/>
            <person name="Young S.K."/>
            <person name="Zeng Q."/>
            <person name="Gargeya S."/>
            <person name="Fitzgerald M."/>
            <person name="Haas B."/>
            <person name="Abouelleil A."/>
            <person name="Alvarado L."/>
            <person name="Arachchi H.M."/>
            <person name="Berlin A.M."/>
            <person name="Chapman S.B."/>
            <person name="Dewar J."/>
            <person name="Goldberg J."/>
            <person name="Griggs A."/>
            <person name="Gujja S."/>
            <person name="Hansen M."/>
            <person name="Howarth C."/>
            <person name="Imamovic A."/>
            <person name="Larimer J."/>
            <person name="McCowan C."/>
            <person name="Murphy C."/>
            <person name="Neiman D."/>
            <person name="Pearson M."/>
            <person name="Priest M."/>
            <person name="Roberts A."/>
            <person name="Saif S."/>
            <person name="Shea T."/>
            <person name="Sisk P."/>
            <person name="Sykes S."/>
            <person name="Wortman J."/>
            <person name="Nusbaum C."/>
            <person name="Birren B."/>
        </authorList>
    </citation>
    <scope>NUCLEOTIDE SEQUENCE [LARGE SCALE GENOMIC DNA]</scope>
    <source>
        <strain evidence="1 2">CIP 70.12</strain>
    </source>
</reference>
<sequence>MGKFNIGDVVYLKSGSPAMTINRLIEERGNVECVWFVENEQKQFIFNEDTLIPKDPKSGFIEVWSNSERSSF</sequence>
<dbReference type="PATRIC" id="fig|1217650.3.peg.1149"/>
<comment type="caution">
    <text evidence="1">The sequence shown here is derived from an EMBL/GenBank/DDBJ whole genome shotgun (WGS) entry which is preliminary data.</text>
</comment>
<dbReference type="EMBL" id="APQG01000016">
    <property type="protein sequence ID" value="ENV98320.1"/>
    <property type="molecule type" value="Genomic_DNA"/>
</dbReference>
<dbReference type="Proteomes" id="UP000013251">
    <property type="component" value="Unassembled WGS sequence"/>
</dbReference>